<name>A0ACB7PKN5_9PEZI</name>
<evidence type="ECO:0000313" key="1">
    <source>
        <dbReference type="EMBL" id="KAH6649792.1"/>
    </source>
</evidence>
<dbReference type="Proteomes" id="UP000724584">
    <property type="component" value="Unassembled WGS sequence"/>
</dbReference>
<protein>
    <submittedName>
        <fullName evidence="1">Uncharacterized protein</fullName>
    </submittedName>
</protein>
<evidence type="ECO:0000313" key="2">
    <source>
        <dbReference type="Proteomes" id="UP000724584"/>
    </source>
</evidence>
<gene>
    <name evidence="1" type="ORF">F5144DRAFT_22685</name>
</gene>
<sequence>MRAVRIGIFPKTSKSSLRGLWGGASSCSFITVLPNLVKPPSLWPLSIFEEVDLRRVGGFHRSSVRSSGRSCCWWTVGGWGLSMINRPLLTSALPCPALLCIALPCLPPASNWACSWFRFVPAARGCLSDACACKNRVWLARVTAVANRGDRCNVFKVCLLRVPVGSFGCGPLLVGRRGESRLREGCSWPKYARLGYHTFPNLRRKRTG</sequence>
<accession>A0ACB7PKN5</accession>
<proteinExistence type="predicted"/>
<comment type="caution">
    <text evidence="1">The sequence shown here is derived from an EMBL/GenBank/DDBJ whole genome shotgun (WGS) entry which is preliminary data.</text>
</comment>
<keyword evidence="2" id="KW-1185">Reference proteome</keyword>
<organism evidence="1 2">
    <name type="scientific">Chaetomium tenue</name>
    <dbReference type="NCBI Taxonomy" id="1854479"/>
    <lineage>
        <taxon>Eukaryota</taxon>
        <taxon>Fungi</taxon>
        <taxon>Dikarya</taxon>
        <taxon>Ascomycota</taxon>
        <taxon>Pezizomycotina</taxon>
        <taxon>Sordariomycetes</taxon>
        <taxon>Sordariomycetidae</taxon>
        <taxon>Sordariales</taxon>
        <taxon>Chaetomiaceae</taxon>
        <taxon>Chaetomium</taxon>
    </lineage>
</organism>
<dbReference type="EMBL" id="JAGIZQ010000001">
    <property type="protein sequence ID" value="KAH6649792.1"/>
    <property type="molecule type" value="Genomic_DNA"/>
</dbReference>
<reference evidence="1 2" key="1">
    <citation type="journal article" date="2021" name="Nat. Commun.">
        <title>Genetic determinants of endophytism in the Arabidopsis root mycobiome.</title>
        <authorList>
            <person name="Mesny F."/>
            <person name="Miyauchi S."/>
            <person name="Thiergart T."/>
            <person name="Pickel B."/>
            <person name="Atanasova L."/>
            <person name="Karlsson M."/>
            <person name="Huettel B."/>
            <person name="Barry K.W."/>
            <person name="Haridas S."/>
            <person name="Chen C."/>
            <person name="Bauer D."/>
            <person name="Andreopoulos W."/>
            <person name="Pangilinan J."/>
            <person name="LaButti K."/>
            <person name="Riley R."/>
            <person name="Lipzen A."/>
            <person name="Clum A."/>
            <person name="Drula E."/>
            <person name="Henrissat B."/>
            <person name="Kohler A."/>
            <person name="Grigoriev I.V."/>
            <person name="Martin F.M."/>
            <person name="Hacquard S."/>
        </authorList>
    </citation>
    <scope>NUCLEOTIDE SEQUENCE [LARGE SCALE GENOMIC DNA]</scope>
    <source>
        <strain evidence="1 2">MPI-SDFR-AT-0079</strain>
    </source>
</reference>